<proteinExistence type="predicted"/>
<evidence type="ECO:0000313" key="2">
    <source>
        <dbReference type="Proteomes" id="UP001174936"/>
    </source>
</evidence>
<reference evidence="1" key="1">
    <citation type="submission" date="2023-06" db="EMBL/GenBank/DDBJ databases">
        <title>Genome-scale phylogeny and comparative genomics of the fungal order Sordariales.</title>
        <authorList>
            <consortium name="Lawrence Berkeley National Laboratory"/>
            <person name="Hensen N."/>
            <person name="Bonometti L."/>
            <person name="Westerberg I."/>
            <person name="Brannstrom I.O."/>
            <person name="Guillou S."/>
            <person name="Cros-Aarteil S."/>
            <person name="Calhoun S."/>
            <person name="Haridas S."/>
            <person name="Kuo A."/>
            <person name="Mondo S."/>
            <person name="Pangilinan J."/>
            <person name="Riley R."/>
            <person name="Labutti K."/>
            <person name="Andreopoulos B."/>
            <person name="Lipzen A."/>
            <person name="Chen C."/>
            <person name="Yanf M."/>
            <person name="Daum C."/>
            <person name="Ng V."/>
            <person name="Clum A."/>
            <person name="Steindorff A."/>
            <person name="Ohm R."/>
            <person name="Martin F."/>
            <person name="Silar P."/>
            <person name="Natvig D."/>
            <person name="Lalanne C."/>
            <person name="Gautier V."/>
            <person name="Ament-Velasquez S.L."/>
            <person name="Kruys A."/>
            <person name="Hutchinson M.I."/>
            <person name="Powell A.J."/>
            <person name="Barry K."/>
            <person name="Miller A.N."/>
            <person name="Grigoriev I.V."/>
            <person name="Debuchy R."/>
            <person name="Gladieux P."/>
            <person name="Thoren M.H."/>
            <person name="Johannesson H."/>
        </authorList>
    </citation>
    <scope>NUCLEOTIDE SEQUENCE</scope>
    <source>
        <strain evidence="1">SMH2532-1</strain>
    </source>
</reference>
<gene>
    <name evidence="1" type="ORF">B0T16DRAFT_60053</name>
</gene>
<dbReference type="Proteomes" id="UP001174936">
    <property type="component" value="Unassembled WGS sequence"/>
</dbReference>
<accession>A0AA39YRQ0</accession>
<protein>
    <submittedName>
        <fullName evidence="1">Uncharacterized protein</fullName>
    </submittedName>
</protein>
<comment type="caution">
    <text evidence="1">The sequence shown here is derived from an EMBL/GenBank/DDBJ whole genome shotgun (WGS) entry which is preliminary data.</text>
</comment>
<sequence length="150" mass="16589">MCLFPGNTHSNYRVNTAERMARSVATPSHRHRHREYNMWLAREHGNAALNAKNTRLSLPLLQLFFFSSFPPPRRVTVPVASARNQSIAKGLCVCICVCSLARSDAHPRRKRAYVVLFAGHAGGLYGSCKCAGGNARLLTGCGRFDLVCQM</sequence>
<organism evidence="1 2">
    <name type="scientific">Cercophora newfieldiana</name>
    <dbReference type="NCBI Taxonomy" id="92897"/>
    <lineage>
        <taxon>Eukaryota</taxon>
        <taxon>Fungi</taxon>
        <taxon>Dikarya</taxon>
        <taxon>Ascomycota</taxon>
        <taxon>Pezizomycotina</taxon>
        <taxon>Sordariomycetes</taxon>
        <taxon>Sordariomycetidae</taxon>
        <taxon>Sordariales</taxon>
        <taxon>Lasiosphaeriaceae</taxon>
        <taxon>Cercophora</taxon>
    </lineage>
</organism>
<name>A0AA39YRQ0_9PEZI</name>
<keyword evidence="2" id="KW-1185">Reference proteome</keyword>
<dbReference type="AlphaFoldDB" id="A0AA39YRQ0"/>
<evidence type="ECO:0000313" key="1">
    <source>
        <dbReference type="EMBL" id="KAK0657419.1"/>
    </source>
</evidence>
<dbReference type="EMBL" id="JAULSV010000001">
    <property type="protein sequence ID" value="KAK0657419.1"/>
    <property type="molecule type" value="Genomic_DNA"/>
</dbReference>